<dbReference type="Gene3D" id="3.65.10.10">
    <property type="entry name" value="Enolpyruvate transferase domain"/>
    <property type="match status" value="2"/>
</dbReference>
<dbReference type="SUPFAM" id="SSF55205">
    <property type="entry name" value="EPT/RTPC-like"/>
    <property type="match status" value="1"/>
</dbReference>
<dbReference type="InterPro" id="IPR036968">
    <property type="entry name" value="Enolpyruvate_Tfrase_sf"/>
</dbReference>
<keyword evidence="4" id="KW-1185">Reference proteome</keyword>
<dbReference type="PANTHER" id="PTHR21090:SF5">
    <property type="entry name" value="PENTAFUNCTIONAL AROM POLYPEPTIDE"/>
    <property type="match status" value="1"/>
</dbReference>
<dbReference type="InterPro" id="IPR001986">
    <property type="entry name" value="Enolpyruvate_Tfrase_dom"/>
</dbReference>
<dbReference type="InterPro" id="IPR013792">
    <property type="entry name" value="RNA3'P_cycl/enolpyr_Trfase_a/b"/>
</dbReference>
<dbReference type="EMBL" id="AXCJ01000005">
    <property type="protein sequence ID" value="ETO91459.1"/>
    <property type="molecule type" value="Genomic_DNA"/>
</dbReference>
<dbReference type="Proteomes" id="UP000018951">
    <property type="component" value="Unassembled WGS sequence"/>
</dbReference>
<gene>
    <name evidence="3" type="ORF">P857_374</name>
</gene>
<dbReference type="GO" id="GO:0009423">
    <property type="term" value="P:chorismate biosynthetic process"/>
    <property type="evidence" value="ECO:0007669"/>
    <property type="project" value="TreeGrafter"/>
</dbReference>
<reference evidence="3 4" key="1">
    <citation type="journal article" date="2013" name="PLoS ONE">
        <title>Bacterial endosymbiosis in a chordate host: long-term co-evolution and conservation of secondary metabolism.</title>
        <authorList>
            <person name="Kwan J.C."/>
            <person name="Schmidt E.W."/>
        </authorList>
    </citation>
    <scope>NUCLEOTIDE SEQUENCE [LARGE SCALE GENOMIC DNA]</scope>
    <source>
        <strain evidence="4">L6</strain>
    </source>
</reference>
<evidence type="ECO:0000256" key="1">
    <source>
        <dbReference type="ARBA" id="ARBA00022679"/>
    </source>
</evidence>
<dbReference type="STRING" id="1401685.P857_374"/>
<dbReference type="AlphaFoldDB" id="W2UZQ4"/>
<protein>
    <submittedName>
        <fullName evidence="3">EPSP synthase family protein</fullName>
    </submittedName>
</protein>
<accession>W2UZQ4</accession>
<organism evidence="3 4">
    <name type="scientific">Candidatus Xenolissoclinum pacificiensis L6</name>
    <dbReference type="NCBI Taxonomy" id="1401685"/>
    <lineage>
        <taxon>Bacteria</taxon>
        <taxon>Pseudomonadati</taxon>
        <taxon>Pseudomonadota</taxon>
        <taxon>Alphaproteobacteria</taxon>
        <taxon>Rickettsiales</taxon>
        <taxon>Anaplasmataceae</taxon>
        <taxon>Candidatus Xenolissoclinum</taxon>
    </lineage>
</organism>
<proteinExistence type="predicted"/>
<dbReference type="PANTHER" id="PTHR21090">
    <property type="entry name" value="AROM/DEHYDROQUINATE SYNTHASE"/>
    <property type="match status" value="1"/>
</dbReference>
<evidence type="ECO:0000313" key="4">
    <source>
        <dbReference type="Proteomes" id="UP000018951"/>
    </source>
</evidence>
<name>W2UZQ4_9RICK</name>
<dbReference type="Pfam" id="PF00275">
    <property type="entry name" value="EPSP_synthase"/>
    <property type="match status" value="1"/>
</dbReference>
<sequence length="449" mass="50041">MPSNIVLVKNIRHRTINTIVNVKSDASVSYRVLIIASLINGNLIINNLSECNNVLAMVSALKNIGVSITRVGVTNNYKIQGMSIERIIRRPRRNTINIGCSITAAHILSSVMSALPINSYFSSDNNICGRSLVNIMSILSLANVRFSDTTLPFAILNKNNTQLQPIIDYHLELSSSRIKTSLLLYAINQEGTSTILEKGTFSRDHMEILLQYLNASITIENTEGYIRTKIIGKKPFDNPEILNIPNDPSLAMLFVIIAAFLKNSCLSAQNICLNQHRIKAMKILQKMHIDIAIEIDKNPHNHEETGVMICKSSNIIPTTIEDHEIKEVVIEDYPLIILICSLADGMTTIHNAGNIINSKTAITMIKELNKLNIITEIDTKNSIIRITGKGSVIDTNGAPISLNAHHEYRLSICFFILSLLSTTEIRIEHAKNDAQEYLKQIIMMCDNNI</sequence>
<keyword evidence="1" id="KW-0808">Transferase</keyword>
<evidence type="ECO:0000313" key="3">
    <source>
        <dbReference type="EMBL" id="ETO91459.1"/>
    </source>
</evidence>
<comment type="caution">
    <text evidence="3">The sequence shown here is derived from an EMBL/GenBank/DDBJ whole genome shotgun (WGS) entry which is preliminary data.</text>
</comment>
<evidence type="ECO:0000259" key="2">
    <source>
        <dbReference type="Pfam" id="PF00275"/>
    </source>
</evidence>
<feature type="domain" description="Enolpyruvate transferase" evidence="2">
    <location>
        <begin position="15"/>
        <end position="431"/>
    </location>
</feature>
<dbReference type="GO" id="GO:0003866">
    <property type="term" value="F:3-phosphoshikimate 1-carboxyvinyltransferase activity"/>
    <property type="evidence" value="ECO:0007669"/>
    <property type="project" value="TreeGrafter"/>
</dbReference>